<evidence type="ECO:0000259" key="4">
    <source>
        <dbReference type="PROSITE" id="PS50069"/>
    </source>
</evidence>
<dbReference type="InterPro" id="IPR016159">
    <property type="entry name" value="Cullin_repeat-like_dom_sf"/>
</dbReference>
<organism evidence="5 6">
    <name type="scientific">Babesia microti (strain RI)</name>
    <dbReference type="NCBI Taxonomy" id="1133968"/>
    <lineage>
        <taxon>Eukaryota</taxon>
        <taxon>Sar</taxon>
        <taxon>Alveolata</taxon>
        <taxon>Apicomplexa</taxon>
        <taxon>Aconoidasida</taxon>
        <taxon>Piroplasmida</taxon>
        <taxon>Babesiidae</taxon>
        <taxon>Babesia</taxon>
    </lineage>
</organism>
<dbReference type="GO" id="GO:0031625">
    <property type="term" value="F:ubiquitin protein ligase binding"/>
    <property type="evidence" value="ECO:0007669"/>
    <property type="project" value="InterPro"/>
</dbReference>
<dbReference type="Pfam" id="PF00888">
    <property type="entry name" value="Cullin"/>
    <property type="match status" value="1"/>
</dbReference>
<dbReference type="PROSITE" id="PS50069">
    <property type="entry name" value="CULLIN_2"/>
    <property type="match status" value="1"/>
</dbReference>
<dbReference type="AlphaFoldDB" id="A0A1N6LXF4"/>
<dbReference type="OrthoDB" id="435621at2759"/>
<sequence>MNIRVVTNDVPKIAYKDNGIIAVETPANVESLKTFIRDECTQLFNITTNFVHKLFNLAEVVDGCIGEDNGNLPFESILQAIADQLDYAFSKTKQIISTESGTGDLSLALNDVWYNFFMPLKCILQKLVYLDIWLSKQSRKQPLTENIVKLCKERKKNYAEIYPKIEEIILIQLNICRADNIHSCERVVHLIKFLEFSGNLYRHTVEYYSNFGTIWIQEMDFSQYIHYVHTRYCNEYKLLRNFLDKKDVNTILDGVFCVLIADKRERLINQGNINEILTTKNYNLLHFVKTMFSRVKCENFYIKILVQSLVKIGLDLILYETSGIDHTLINRLMSFNVFMVGLKNYGFTSDYQFEDKLKKVWKNILGNINALRIVLCGLSLFFDHLLTFHQFFTSEEFVFSIDLLKYIKCRDDFEKLLRHVIGNKLIYIHNLNDNYKTLVNKLRSEFGLSFTHQIMMLLRDFNQSERLNQEFIKLTNQKYLTHETLVISHLVWFKNKVCDTLQLSFDQSVDNFHNSPVIEYEQAFTHFYQDKFKKRKLYYLPEYYIIHLSSTFMKKEITFQLSLVQSTLLLMFNTKKTVLLEDLIAELLKSWSFSFTSNLESLAKIHVENLVTMVPPLIFSTKEGFVLNQDYYSVYETVEVYKPEAIKVNYAINIINDDSVVLDRDTACRIDYLLVKCIKANTSCRFEDIYKFVLDNMEIDTSAEVVRKQLDGLVERKFIKLESNSNVYVYIP</sequence>
<evidence type="ECO:0000313" key="6">
    <source>
        <dbReference type="Proteomes" id="UP000002899"/>
    </source>
</evidence>
<dbReference type="GO" id="GO:0006511">
    <property type="term" value="P:ubiquitin-dependent protein catabolic process"/>
    <property type="evidence" value="ECO:0007669"/>
    <property type="project" value="InterPro"/>
</dbReference>
<evidence type="ECO:0000313" key="5">
    <source>
        <dbReference type="EMBL" id="SIO73544.1"/>
    </source>
</evidence>
<dbReference type="Proteomes" id="UP000002899">
    <property type="component" value="Chromosome IV"/>
</dbReference>
<dbReference type="SUPFAM" id="SSF46785">
    <property type="entry name" value="Winged helix' DNA-binding domain"/>
    <property type="match status" value="1"/>
</dbReference>
<dbReference type="Gene3D" id="1.20.1310.10">
    <property type="entry name" value="Cullin Repeats"/>
    <property type="match status" value="2"/>
</dbReference>
<reference evidence="5 6" key="2">
    <citation type="journal article" date="2013" name="PLoS ONE">
        <title>Whole genome mapping and re-organization of the nuclear and mitochondrial genomes of Babesia microti isolates.</title>
        <authorList>
            <person name="Cornillot E."/>
            <person name="Dassouli A."/>
            <person name="Garg A."/>
            <person name="Pachikara N."/>
            <person name="Randazzo S."/>
            <person name="Depoix D."/>
            <person name="Carcy B."/>
            <person name="Delbecq S."/>
            <person name="Frutos R."/>
            <person name="Silva J.C."/>
            <person name="Sutton R."/>
            <person name="Krause P.J."/>
            <person name="Mamoun C.B."/>
        </authorList>
    </citation>
    <scope>NUCLEOTIDE SEQUENCE [LARGE SCALE GENOMIC DNA]</scope>
    <source>
        <strain evidence="5 6">RI</strain>
    </source>
</reference>
<evidence type="ECO:0000256" key="2">
    <source>
        <dbReference type="PROSITE-ProRule" id="PRU00330"/>
    </source>
</evidence>
<reference evidence="5 6" key="1">
    <citation type="journal article" date="2012" name="Nucleic Acids Res.">
        <title>Sequencing of the smallest Apicomplexan genome from the human pathogen Babesia microti.</title>
        <authorList>
            <person name="Cornillot E."/>
            <person name="Hadj-Kaddour K."/>
            <person name="Dassouli A."/>
            <person name="Noel B."/>
            <person name="Ranwez V."/>
            <person name="Vacherie B."/>
            <person name="Augagneur Y."/>
            <person name="Bres V."/>
            <person name="Duclos A."/>
            <person name="Randazzo S."/>
            <person name="Carcy B."/>
            <person name="Debierre-Grockiego F."/>
            <person name="Delbecq S."/>
            <person name="Moubri-Menage K."/>
            <person name="Shams-Eldin H."/>
            <person name="Usmani-Brown S."/>
            <person name="Bringaud F."/>
            <person name="Wincker P."/>
            <person name="Vivares C.P."/>
            <person name="Schwarz R.T."/>
            <person name="Schetters T.P."/>
            <person name="Krause P.J."/>
            <person name="Gorenflot A."/>
            <person name="Berry V."/>
            <person name="Barbe V."/>
            <person name="Ben Mamoun C."/>
        </authorList>
    </citation>
    <scope>NUCLEOTIDE SEQUENCE [LARGE SCALE GENOMIC DNA]</scope>
    <source>
        <strain evidence="5 6">RI</strain>
    </source>
</reference>
<dbReference type="SUPFAM" id="SSF74788">
    <property type="entry name" value="Cullin repeat-like"/>
    <property type="match status" value="1"/>
</dbReference>
<name>A0A1N6LXF4_BABMR</name>
<dbReference type="VEuPathDB" id="PiroplasmaDB:BmR1_04g05380"/>
<accession>A0A1N6LXF4</accession>
<dbReference type="Pfam" id="PF26557">
    <property type="entry name" value="Cullin_AB"/>
    <property type="match status" value="1"/>
</dbReference>
<dbReference type="InterPro" id="IPR036388">
    <property type="entry name" value="WH-like_DNA-bd_sf"/>
</dbReference>
<dbReference type="InterPro" id="IPR016158">
    <property type="entry name" value="Cullin_homology"/>
</dbReference>
<dbReference type="InterPro" id="IPR036390">
    <property type="entry name" value="WH_DNA-bd_sf"/>
</dbReference>
<comment type="similarity">
    <text evidence="1 2 3">Belongs to the cullin family.</text>
</comment>
<feature type="domain" description="Cullin family profile" evidence="4">
    <location>
        <begin position="403"/>
        <end position="583"/>
    </location>
</feature>
<dbReference type="InterPro" id="IPR001373">
    <property type="entry name" value="Cullin_N"/>
</dbReference>
<keyword evidence="6" id="KW-1185">Reference proteome</keyword>
<dbReference type="KEGG" id="bmic:BmR1_04g05380"/>
<dbReference type="RefSeq" id="XP_021337634.1">
    <property type="nucleotide sequence ID" value="XM_021482379.1"/>
</dbReference>
<reference evidence="5 6" key="3">
    <citation type="journal article" date="2016" name="Sci. Rep.">
        <title>Genome-wide diversity and gene expression profiling of Babesia microti isolates identify polymorphic genes that mediate host-pathogen interactions.</title>
        <authorList>
            <person name="Silva J.C."/>
            <person name="Cornillot E."/>
            <person name="McCracken C."/>
            <person name="Usmani-Brown S."/>
            <person name="Dwivedi A."/>
            <person name="Ifeonu O.O."/>
            <person name="Crabtree J."/>
            <person name="Gotia H.T."/>
            <person name="Virji A.Z."/>
            <person name="Reynes C."/>
            <person name="Colinge J."/>
            <person name="Kumar V."/>
            <person name="Lawres L."/>
            <person name="Pazzi J.E."/>
            <person name="Pablo J.V."/>
            <person name="Hung C."/>
            <person name="Brancato J."/>
            <person name="Kumari P."/>
            <person name="Orvis J."/>
            <person name="Tretina K."/>
            <person name="Chibucos M."/>
            <person name="Ott S."/>
            <person name="Sadzewicz L."/>
            <person name="Sengamalay N."/>
            <person name="Shetty A.C."/>
            <person name="Su Q."/>
            <person name="Tallon L."/>
            <person name="Fraser C.M."/>
            <person name="Frutos R."/>
            <person name="Molina D.M."/>
            <person name="Krause P.J."/>
            <person name="Ben Mamoun C."/>
        </authorList>
    </citation>
    <scope>NUCLEOTIDE SEQUENCE [LARGE SCALE GENOMIC DNA]</scope>
    <source>
        <strain evidence="5 6">RI</strain>
    </source>
</reference>
<dbReference type="Gene3D" id="3.30.230.130">
    <property type="entry name" value="Cullin, Chain C, Domain 2"/>
    <property type="match status" value="1"/>
</dbReference>
<protein>
    <submittedName>
        <fullName evidence="5">Cullin family</fullName>
    </submittedName>
</protein>
<gene>
    <name evidence="5" type="ORF">BmR1_04g05380</name>
</gene>
<dbReference type="PANTHER" id="PTHR11932">
    <property type="entry name" value="CULLIN"/>
    <property type="match status" value="1"/>
</dbReference>
<proteinExistence type="inferred from homology"/>
<dbReference type="InterPro" id="IPR045093">
    <property type="entry name" value="Cullin"/>
</dbReference>
<dbReference type="EMBL" id="LN871599">
    <property type="protein sequence ID" value="SIO73544.1"/>
    <property type="molecule type" value="Genomic_DNA"/>
</dbReference>
<evidence type="ECO:0000256" key="3">
    <source>
        <dbReference type="RuleBase" id="RU003829"/>
    </source>
</evidence>
<dbReference type="SUPFAM" id="SSF75632">
    <property type="entry name" value="Cullin homology domain"/>
    <property type="match status" value="1"/>
</dbReference>
<dbReference type="InterPro" id="IPR059120">
    <property type="entry name" value="Cullin-like_AB"/>
</dbReference>
<dbReference type="Gene3D" id="1.10.10.10">
    <property type="entry name" value="Winged helix-like DNA-binding domain superfamily/Winged helix DNA-binding domain"/>
    <property type="match status" value="1"/>
</dbReference>
<evidence type="ECO:0000256" key="1">
    <source>
        <dbReference type="ARBA" id="ARBA00006019"/>
    </source>
</evidence>
<dbReference type="GeneID" id="24425719"/>
<dbReference type="InterPro" id="IPR036317">
    <property type="entry name" value="Cullin_homology_sf"/>
</dbReference>